<dbReference type="EMBL" id="JAMSHJ010000006">
    <property type="protein sequence ID" value="KAI5394793.1"/>
    <property type="molecule type" value="Genomic_DNA"/>
</dbReference>
<dbReference type="Gene3D" id="1.25.40.10">
    <property type="entry name" value="Tetratricopeptide repeat domain"/>
    <property type="match status" value="1"/>
</dbReference>
<dbReference type="PANTHER" id="PTHR47926">
    <property type="entry name" value="PENTATRICOPEPTIDE REPEAT-CONTAINING PROTEIN"/>
    <property type="match status" value="1"/>
</dbReference>
<dbReference type="InterPro" id="IPR011990">
    <property type="entry name" value="TPR-like_helical_dom_sf"/>
</dbReference>
<comment type="caution">
    <text evidence="1">The sequence shown here is derived from an EMBL/GenBank/DDBJ whole genome shotgun (WGS) entry which is preliminary data.</text>
</comment>
<dbReference type="GO" id="GO:0009451">
    <property type="term" value="P:RNA modification"/>
    <property type="evidence" value="ECO:0007669"/>
    <property type="project" value="InterPro"/>
</dbReference>
<evidence type="ECO:0000313" key="1">
    <source>
        <dbReference type="EMBL" id="KAI5394793.1"/>
    </source>
</evidence>
<evidence type="ECO:0000313" key="2">
    <source>
        <dbReference type="Proteomes" id="UP001058974"/>
    </source>
</evidence>
<keyword evidence="2" id="KW-1185">Reference proteome</keyword>
<name>A0A9D5A569_PEA</name>
<sequence>MEEEHALFMYHQMWLAGMQPDAYTFATLVKACSLLTALEQGRKIHANVMKWNCACDPFVTASLVDRKAIEGSQRLNALLFSLMPLVVWCTYKKPRGWHRRCLLKVLLQYLEHC</sequence>
<reference evidence="1 2" key="1">
    <citation type="journal article" date="2022" name="Nat. Genet.">
        <title>Improved pea reference genome and pan-genome highlight genomic features and evolutionary characteristics.</title>
        <authorList>
            <person name="Yang T."/>
            <person name="Liu R."/>
            <person name="Luo Y."/>
            <person name="Hu S."/>
            <person name="Wang D."/>
            <person name="Wang C."/>
            <person name="Pandey M.K."/>
            <person name="Ge S."/>
            <person name="Xu Q."/>
            <person name="Li N."/>
            <person name="Li G."/>
            <person name="Huang Y."/>
            <person name="Saxena R.K."/>
            <person name="Ji Y."/>
            <person name="Li M."/>
            <person name="Yan X."/>
            <person name="He Y."/>
            <person name="Liu Y."/>
            <person name="Wang X."/>
            <person name="Xiang C."/>
            <person name="Varshney R.K."/>
            <person name="Ding H."/>
            <person name="Gao S."/>
            <person name="Zong X."/>
        </authorList>
    </citation>
    <scope>NUCLEOTIDE SEQUENCE [LARGE SCALE GENOMIC DNA]</scope>
    <source>
        <strain evidence="1 2">cv. Zhongwan 6</strain>
    </source>
</reference>
<accession>A0A9D5A569</accession>
<dbReference type="AlphaFoldDB" id="A0A9D5A569"/>
<dbReference type="Proteomes" id="UP001058974">
    <property type="component" value="Chromosome 6"/>
</dbReference>
<proteinExistence type="predicted"/>
<organism evidence="1 2">
    <name type="scientific">Pisum sativum</name>
    <name type="common">Garden pea</name>
    <name type="synonym">Lathyrus oleraceus</name>
    <dbReference type="NCBI Taxonomy" id="3888"/>
    <lineage>
        <taxon>Eukaryota</taxon>
        <taxon>Viridiplantae</taxon>
        <taxon>Streptophyta</taxon>
        <taxon>Embryophyta</taxon>
        <taxon>Tracheophyta</taxon>
        <taxon>Spermatophyta</taxon>
        <taxon>Magnoliopsida</taxon>
        <taxon>eudicotyledons</taxon>
        <taxon>Gunneridae</taxon>
        <taxon>Pentapetalae</taxon>
        <taxon>rosids</taxon>
        <taxon>fabids</taxon>
        <taxon>Fabales</taxon>
        <taxon>Fabaceae</taxon>
        <taxon>Papilionoideae</taxon>
        <taxon>50 kb inversion clade</taxon>
        <taxon>NPAAA clade</taxon>
        <taxon>Hologalegina</taxon>
        <taxon>IRL clade</taxon>
        <taxon>Fabeae</taxon>
        <taxon>Lathyrus</taxon>
    </lineage>
</organism>
<gene>
    <name evidence="1" type="ORF">KIW84_061417</name>
</gene>
<dbReference type="GO" id="GO:0003723">
    <property type="term" value="F:RNA binding"/>
    <property type="evidence" value="ECO:0007669"/>
    <property type="project" value="InterPro"/>
</dbReference>
<dbReference type="Gramene" id="Psat06G0141700-T2">
    <property type="protein sequence ID" value="KAI5394793.1"/>
    <property type="gene ID" value="KIW84_061417"/>
</dbReference>
<dbReference type="InterPro" id="IPR046960">
    <property type="entry name" value="PPR_At4g14850-like_plant"/>
</dbReference>
<protein>
    <submittedName>
        <fullName evidence="1">Variant 2, Pentatricopeptide repeat-containing protein</fullName>
    </submittedName>
</protein>